<feature type="transmembrane region" description="Helical" evidence="8">
    <location>
        <begin position="164"/>
        <end position="183"/>
    </location>
</feature>
<dbReference type="EMBL" id="LOJF01000001">
    <property type="protein sequence ID" value="KUH58874.1"/>
    <property type="molecule type" value="Genomic_DNA"/>
</dbReference>
<keyword evidence="5 8" id="KW-1133">Transmembrane helix</keyword>
<feature type="transmembrane region" description="Helical" evidence="8">
    <location>
        <begin position="73"/>
        <end position="93"/>
    </location>
</feature>
<reference evidence="10 11" key="1">
    <citation type="submission" date="2015-12" db="EMBL/GenBank/DDBJ databases">
        <title>Draft Genome Sequence of Olsenella scatoligenes SK9K4T; a Producer of 3-Methylindole- (skatole) and 4-Methylphenol- (p-cresol) Isolated from Pig Feces.</title>
        <authorList>
            <person name="Li X."/>
            <person name="Borg B."/>
            <person name="Canibe N."/>
        </authorList>
    </citation>
    <scope>NUCLEOTIDE SEQUENCE [LARGE SCALE GENOMIC DNA]</scope>
    <source>
        <strain evidence="10 11">SK9K4</strain>
    </source>
</reference>
<dbReference type="GO" id="GO:0005886">
    <property type="term" value="C:plasma membrane"/>
    <property type="evidence" value="ECO:0007669"/>
    <property type="project" value="UniProtKB-SubCell"/>
</dbReference>
<dbReference type="InterPro" id="IPR005115">
    <property type="entry name" value="Gly_transporter"/>
</dbReference>
<feature type="domain" description="Glycine transporter" evidence="9">
    <location>
        <begin position="106"/>
        <end position="179"/>
    </location>
</feature>
<evidence type="ECO:0000256" key="7">
    <source>
        <dbReference type="SAM" id="MobiDB-lite"/>
    </source>
</evidence>
<accession>A0A117J4G6</accession>
<feature type="transmembrane region" description="Helical" evidence="8">
    <location>
        <begin position="44"/>
        <end position="61"/>
    </location>
</feature>
<organism evidence="10 11">
    <name type="scientific">Tractidigestivibacter scatoligenes</name>
    <name type="common">Olsenella scatoligenes</name>
    <dbReference type="NCBI Taxonomy" id="1299998"/>
    <lineage>
        <taxon>Bacteria</taxon>
        <taxon>Bacillati</taxon>
        <taxon>Actinomycetota</taxon>
        <taxon>Coriobacteriia</taxon>
        <taxon>Coriobacteriales</taxon>
        <taxon>Atopobiaceae</taxon>
        <taxon>Tractidigestivibacter</taxon>
    </lineage>
</organism>
<comment type="subcellular location">
    <subcellularLocation>
        <location evidence="1">Cell membrane</location>
        <topology evidence="1">Multi-pass membrane protein</topology>
    </subcellularLocation>
</comment>
<gene>
    <name evidence="10" type="ORF">AUL39_00545</name>
</gene>
<evidence type="ECO:0000259" key="9">
    <source>
        <dbReference type="Pfam" id="PF03458"/>
    </source>
</evidence>
<proteinExistence type="inferred from homology"/>
<evidence type="ECO:0000313" key="11">
    <source>
        <dbReference type="Proteomes" id="UP000054078"/>
    </source>
</evidence>
<evidence type="ECO:0000256" key="2">
    <source>
        <dbReference type="ARBA" id="ARBA00008193"/>
    </source>
</evidence>
<dbReference type="PANTHER" id="PTHR30506:SF3">
    <property type="entry name" value="UPF0126 INNER MEMBRANE PROTEIN YADS-RELATED"/>
    <property type="match status" value="1"/>
</dbReference>
<keyword evidence="3" id="KW-1003">Cell membrane</keyword>
<dbReference type="RefSeq" id="WP_059052584.1">
    <property type="nucleotide sequence ID" value="NZ_LOJF01000001.1"/>
</dbReference>
<keyword evidence="6 8" id="KW-0472">Membrane</keyword>
<protein>
    <recommendedName>
        <fullName evidence="9">Glycine transporter domain-containing protein</fullName>
    </recommendedName>
</protein>
<evidence type="ECO:0000256" key="4">
    <source>
        <dbReference type="ARBA" id="ARBA00022692"/>
    </source>
</evidence>
<evidence type="ECO:0000256" key="5">
    <source>
        <dbReference type="ARBA" id="ARBA00022989"/>
    </source>
</evidence>
<dbReference type="PANTHER" id="PTHR30506">
    <property type="entry name" value="INNER MEMBRANE PROTEIN"/>
    <property type="match status" value="1"/>
</dbReference>
<feature type="region of interest" description="Disordered" evidence="7">
    <location>
        <begin position="233"/>
        <end position="252"/>
    </location>
</feature>
<dbReference type="OrthoDB" id="9791874at2"/>
<keyword evidence="11" id="KW-1185">Reference proteome</keyword>
<evidence type="ECO:0000313" key="10">
    <source>
        <dbReference type="EMBL" id="KUH58874.1"/>
    </source>
</evidence>
<name>A0A117J4G6_TRASO</name>
<dbReference type="AlphaFoldDB" id="A0A117J4G6"/>
<keyword evidence="4 8" id="KW-0812">Transmembrane</keyword>
<evidence type="ECO:0000256" key="1">
    <source>
        <dbReference type="ARBA" id="ARBA00004651"/>
    </source>
</evidence>
<dbReference type="Pfam" id="PF03458">
    <property type="entry name" value="Gly_transporter"/>
    <property type="match status" value="2"/>
</dbReference>
<evidence type="ECO:0000256" key="6">
    <source>
        <dbReference type="ARBA" id="ARBA00023136"/>
    </source>
</evidence>
<evidence type="ECO:0000256" key="8">
    <source>
        <dbReference type="SAM" id="Phobius"/>
    </source>
</evidence>
<evidence type="ECO:0000256" key="3">
    <source>
        <dbReference type="ARBA" id="ARBA00022475"/>
    </source>
</evidence>
<comment type="caution">
    <text evidence="10">The sequence shown here is derived from an EMBL/GenBank/DDBJ whole genome shotgun (WGS) entry which is preliminary data.</text>
</comment>
<sequence>MPELFSKFGPEMAAVSLPAWLDLAALMVGAVSGVLVAHERKLDLVGFVGLAMLCGLGGGLIRDVTMQVDSVYMLSSPYAIPAAAGMGIFAFLFPSLFDKFSNLIEWVDIVSVGLFALMGTDKAIVYGLLPFSAILMGTLTGVGGGMLRDVFLGDIPRIFKPSNYYALCALAGSTIYYVTVMVFWLGKPWAAFLCVAVTVGLRRWSLHYNVISPNDVNLAPRVAGGVRKITRRVSRTKSSARRNRSSARRRNG</sequence>
<feature type="transmembrane region" description="Helical" evidence="8">
    <location>
        <begin position="20"/>
        <end position="37"/>
    </location>
</feature>
<feature type="domain" description="Glycine transporter" evidence="9">
    <location>
        <begin position="20"/>
        <end position="92"/>
    </location>
</feature>
<dbReference type="Proteomes" id="UP000054078">
    <property type="component" value="Unassembled WGS sequence"/>
</dbReference>
<feature type="transmembrane region" description="Helical" evidence="8">
    <location>
        <begin position="124"/>
        <end position="143"/>
    </location>
</feature>
<comment type="similarity">
    <text evidence="2">Belongs to the UPF0126 family.</text>
</comment>